<dbReference type="InterPro" id="IPR037278">
    <property type="entry name" value="ARFGAP/RecO"/>
</dbReference>
<keyword evidence="12" id="KW-1185">Reference proteome</keyword>
<feature type="region of interest" description="Disordered" evidence="10">
    <location>
        <begin position="601"/>
        <end position="642"/>
    </location>
</feature>
<dbReference type="Proteomes" id="UP000036681">
    <property type="component" value="Unplaced"/>
</dbReference>
<dbReference type="AlphaFoldDB" id="A0A9J2PCT6"/>
<feature type="domain" description="Arf-GAP" evidence="11">
    <location>
        <begin position="38"/>
        <end position="151"/>
    </location>
</feature>
<evidence type="ECO:0000256" key="4">
    <source>
        <dbReference type="ARBA" id="ARBA00022771"/>
    </source>
</evidence>
<name>A0A9J2PCT6_ASCLU</name>
<dbReference type="Pfam" id="PF16559">
    <property type="entry name" value="GIT_CC"/>
    <property type="match status" value="1"/>
</dbReference>
<organism evidence="12 13">
    <name type="scientific">Ascaris lumbricoides</name>
    <name type="common">Giant roundworm</name>
    <dbReference type="NCBI Taxonomy" id="6252"/>
    <lineage>
        <taxon>Eukaryota</taxon>
        <taxon>Metazoa</taxon>
        <taxon>Ecdysozoa</taxon>
        <taxon>Nematoda</taxon>
        <taxon>Chromadorea</taxon>
        <taxon>Rhabditida</taxon>
        <taxon>Spirurina</taxon>
        <taxon>Ascaridomorpha</taxon>
        <taxon>Ascaridoidea</taxon>
        <taxon>Ascarididae</taxon>
        <taxon>Ascaris</taxon>
    </lineage>
</organism>
<evidence type="ECO:0000256" key="9">
    <source>
        <dbReference type="PROSITE-ProRule" id="PRU00288"/>
    </source>
</evidence>
<dbReference type="Pfam" id="PF01412">
    <property type="entry name" value="ArfGap"/>
    <property type="match status" value="1"/>
</dbReference>
<dbReference type="GO" id="GO:0032012">
    <property type="term" value="P:regulation of ARF protein signal transduction"/>
    <property type="evidence" value="ECO:0007669"/>
    <property type="project" value="InterPro"/>
</dbReference>
<evidence type="ECO:0000313" key="13">
    <source>
        <dbReference type="WBParaSite" id="ALUE_0000716401-mRNA-1"/>
    </source>
</evidence>
<dbReference type="InterPro" id="IPR022018">
    <property type="entry name" value="GIT1_C"/>
</dbReference>
<evidence type="ECO:0000256" key="5">
    <source>
        <dbReference type="ARBA" id="ARBA00022833"/>
    </source>
</evidence>
<dbReference type="GO" id="GO:0098793">
    <property type="term" value="C:presynapse"/>
    <property type="evidence" value="ECO:0007669"/>
    <property type="project" value="GOC"/>
</dbReference>
<dbReference type="GO" id="GO:0031267">
    <property type="term" value="F:small GTPase binding"/>
    <property type="evidence" value="ECO:0007669"/>
    <property type="project" value="TreeGrafter"/>
</dbReference>
<proteinExistence type="predicted"/>
<evidence type="ECO:0000259" key="11">
    <source>
        <dbReference type="PROSITE" id="PS50115"/>
    </source>
</evidence>
<dbReference type="InterPro" id="IPR038508">
    <property type="entry name" value="ArfGAP_dom_sf"/>
</dbReference>
<dbReference type="Pfam" id="PF12205">
    <property type="entry name" value="GIT1_C"/>
    <property type="match status" value="1"/>
</dbReference>
<dbReference type="InterPro" id="IPR001164">
    <property type="entry name" value="ArfGAP_dom"/>
</dbReference>
<keyword evidence="7" id="KW-0175">Coiled coil</keyword>
<dbReference type="InterPro" id="IPR032352">
    <property type="entry name" value="GIT1/2_CC"/>
</dbReference>
<dbReference type="GO" id="GO:0005096">
    <property type="term" value="F:GTPase activator activity"/>
    <property type="evidence" value="ECO:0007669"/>
    <property type="project" value="UniProtKB-KW"/>
</dbReference>
<dbReference type="SMART" id="SM00105">
    <property type="entry name" value="ArfGap"/>
    <property type="match status" value="1"/>
</dbReference>
<evidence type="ECO:0000256" key="7">
    <source>
        <dbReference type="ARBA" id="ARBA00023054"/>
    </source>
</evidence>
<feature type="region of interest" description="Disordered" evidence="10">
    <location>
        <begin position="1"/>
        <end position="28"/>
    </location>
</feature>
<feature type="compositionally biased region" description="Polar residues" evidence="10">
    <location>
        <begin position="601"/>
        <end position="611"/>
    </location>
</feature>
<feature type="region of interest" description="Disordered" evidence="10">
    <location>
        <begin position="418"/>
        <end position="462"/>
    </location>
</feature>
<keyword evidence="1" id="KW-0343">GTPase activation</keyword>
<dbReference type="Pfam" id="PF08518">
    <property type="entry name" value="GIT_SHD"/>
    <property type="match status" value="1"/>
</dbReference>
<evidence type="ECO:0000256" key="3">
    <source>
        <dbReference type="ARBA" id="ARBA00022737"/>
    </source>
</evidence>
<dbReference type="CDD" id="cd08833">
    <property type="entry name" value="ArfGap_GIT"/>
    <property type="match status" value="1"/>
</dbReference>
<dbReference type="PROSITE" id="PS50088">
    <property type="entry name" value="ANK_REPEAT"/>
    <property type="match status" value="1"/>
</dbReference>
<evidence type="ECO:0000313" key="12">
    <source>
        <dbReference type="Proteomes" id="UP000036681"/>
    </source>
</evidence>
<dbReference type="GO" id="GO:0008270">
    <property type="term" value="F:zinc ion binding"/>
    <property type="evidence" value="ECO:0007669"/>
    <property type="project" value="UniProtKB-KW"/>
</dbReference>
<dbReference type="InterPro" id="IPR002110">
    <property type="entry name" value="Ankyrin_rpt"/>
</dbReference>
<dbReference type="SUPFAM" id="SSF48403">
    <property type="entry name" value="Ankyrin repeat"/>
    <property type="match status" value="1"/>
</dbReference>
<evidence type="ECO:0000256" key="8">
    <source>
        <dbReference type="PROSITE-ProRule" id="PRU00023"/>
    </source>
</evidence>
<protein>
    <submittedName>
        <fullName evidence="13">Arf-GAP domain-containing protein</fullName>
    </submittedName>
</protein>
<evidence type="ECO:0000256" key="2">
    <source>
        <dbReference type="ARBA" id="ARBA00022723"/>
    </source>
</evidence>
<dbReference type="WBParaSite" id="ALUE_0000716401-mRNA-1">
    <property type="protein sequence ID" value="ALUE_0000716401-mRNA-1"/>
    <property type="gene ID" value="ALUE_0000716401"/>
</dbReference>
<evidence type="ECO:0000256" key="1">
    <source>
        <dbReference type="ARBA" id="ARBA00022468"/>
    </source>
</evidence>
<keyword evidence="5" id="KW-0862">Zinc</keyword>
<dbReference type="PANTHER" id="PTHR46097">
    <property type="entry name" value="G PROTEIN-COUPLED RECEPTOR KINASE INTERACTING ARFGAP"/>
    <property type="match status" value="1"/>
</dbReference>
<keyword evidence="2" id="KW-0479">Metal-binding</keyword>
<dbReference type="PANTHER" id="PTHR46097:SF3">
    <property type="entry name" value="ARF GTPASE-ACTIVATING PROTEIN GIT"/>
    <property type="match status" value="1"/>
</dbReference>
<dbReference type="InterPro" id="IPR036770">
    <property type="entry name" value="Ankyrin_rpt-contain_sf"/>
</dbReference>
<dbReference type="GO" id="GO:0007420">
    <property type="term" value="P:brain development"/>
    <property type="evidence" value="ECO:0007669"/>
    <property type="project" value="InterPro"/>
</dbReference>
<dbReference type="InterPro" id="IPR013724">
    <property type="entry name" value="GIT_SHD"/>
</dbReference>
<dbReference type="PROSITE" id="PS50115">
    <property type="entry name" value="ARFGAP"/>
    <property type="match status" value="1"/>
</dbReference>
<dbReference type="InterPro" id="IPR047161">
    <property type="entry name" value="GIT-like"/>
</dbReference>
<dbReference type="PRINTS" id="PR00405">
    <property type="entry name" value="REVINTRACTNG"/>
</dbReference>
<dbReference type="Gene3D" id="1.25.40.20">
    <property type="entry name" value="Ankyrin repeat-containing domain"/>
    <property type="match status" value="1"/>
</dbReference>
<keyword evidence="3" id="KW-0677">Repeat</keyword>
<dbReference type="Pfam" id="PF00023">
    <property type="entry name" value="Ank"/>
    <property type="match status" value="1"/>
</dbReference>
<dbReference type="Gene3D" id="1.10.220.150">
    <property type="entry name" value="Arf GTPase activating protein"/>
    <property type="match status" value="1"/>
</dbReference>
<evidence type="ECO:0000256" key="10">
    <source>
        <dbReference type="SAM" id="MobiDB-lite"/>
    </source>
</evidence>
<dbReference type="Gene3D" id="1.20.120.330">
    <property type="entry name" value="Nucleotidyltransferases domain 2"/>
    <property type="match status" value="1"/>
</dbReference>
<keyword evidence="4 9" id="KW-0863">Zinc-finger</keyword>
<dbReference type="GO" id="GO:0036465">
    <property type="term" value="P:synaptic vesicle recycling"/>
    <property type="evidence" value="ECO:0007669"/>
    <property type="project" value="TreeGrafter"/>
</dbReference>
<feature type="compositionally biased region" description="Basic and acidic residues" evidence="10">
    <location>
        <begin position="7"/>
        <end position="16"/>
    </location>
</feature>
<dbReference type="Gene3D" id="1.20.5.170">
    <property type="match status" value="1"/>
</dbReference>
<feature type="repeat" description="ANK" evidence="8">
    <location>
        <begin position="192"/>
        <end position="224"/>
    </location>
</feature>
<evidence type="ECO:0000256" key="6">
    <source>
        <dbReference type="ARBA" id="ARBA00023043"/>
    </source>
</evidence>
<feature type="region of interest" description="Disordered" evidence="10">
    <location>
        <begin position="529"/>
        <end position="582"/>
    </location>
</feature>
<reference evidence="13" key="1">
    <citation type="submission" date="2023-03" db="UniProtKB">
        <authorList>
            <consortium name="WormBaseParasite"/>
        </authorList>
    </citation>
    <scope>IDENTIFICATION</scope>
</reference>
<accession>A0A9J2PCT6</accession>
<keyword evidence="6 8" id="KW-0040">ANK repeat</keyword>
<dbReference type="SMART" id="SM00555">
    <property type="entry name" value="GIT"/>
    <property type="match status" value="2"/>
</dbReference>
<sequence length="802" mass="88651">MLIGRDGSSREKKLPRPEMISPTFTSTGASSVRGPFQCADCSADDPQWASLNKGVLICSECCSVHRNLGRHISQVRSLKKGVWDSNQLELMYVLYSNGSNNIWEHSLLDPQCSSKIKKKPSPHDPVLPTKENFIKAKYADMAFMLRPAKDDAPITQEDLNRQLWSCVRTAHVETTLRLLVLGADPNYMDPDKHCTPLHVAAKEGQALQVELLWIYGGDVGQLNAGDLTPSQVARLENHVELAARLEELQFEVTNRLTMYLCGRRPDHSKQQHFLIPELLGQGSDAVNLKVIRKQLRTVPAPCFERIMQDVYDEVDRRETVAAWFATTQGTQPSHLGSDQCVAAFLPPNPQLSAIRNQLRQKLAVCDARELATLIIDALCEAKRRYLGLPVEEDLDDSVEDSPKKSSLTVDPINLSSVTASDRVTCPSDNRDYDEVAESPQNKSRTSGSTKRSSDRKSDDSGNVLQENVIVSVDDFLELKEKVFDSETKLNNVQQTNTHMLRMLTGMQAKIDRISEENRGMHREIRKLKDSHSMALAKRQPSPKTVLASGASASNIPSSLGFDRQSVSSSKPPHEPSHIGCGYMSGRAASRGGCRHCGLTSPPGSYASSVPRATSGLPPSTRGPGAMHRNGSAPPLDHTGRGDSVEHIVKIERDWAHDRSNERGEHLHRALTQHIPTTFPDNLIAVTELLTQAIRELLLDAQNGVLPSHAANHAQAGIKGTHVRRSNRLVFQIITLSNRIWKTVPEDRLTSQIEWCLTRMSDATVVLSAKCNAPLLSVDETCNAAYAVAKAAKQLLVTVHWVF</sequence>
<dbReference type="GO" id="GO:0008277">
    <property type="term" value="P:regulation of G protein-coupled receptor signaling pathway"/>
    <property type="evidence" value="ECO:0007669"/>
    <property type="project" value="TreeGrafter"/>
</dbReference>
<dbReference type="SUPFAM" id="SSF57863">
    <property type="entry name" value="ArfGap/RecO-like zinc finger"/>
    <property type="match status" value="1"/>
</dbReference>